<evidence type="ECO:0000256" key="4">
    <source>
        <dbReference type="ARBA" id="ARBA00012398"/>
    </source>
</evidence>
<dbReference type="RefSeq" id="WP_101712540.1">
    <property type="nucleotide sequence ID" value="NZ_CP026100.1"/>
</dbReference>
<sequence>MSKFPNFADVAFETPEPTAAPEAGTPWSTPEGVDVAAAFTAEDAAGLDFTDGRPGVAPFVRGPYPTMYVTNPWTIRQYAGFSTAEDSNAFYRRNLAAGQMGLSVAFDLATHRGYDSDHERVKGDVGMAGVAIDSILDMRTLFSGIPLDKMSVSMTMNGAVLPILALYIVAAEEQGVTPDKLSGTIQNDILKEFMVRNTYIYPPAPSMRIISDIFAFTSANMPKFNSISISGYHMQEAGASADLELAYTLADGIEYARAGVAAGMSIDAFAPRLSFFWAIGMNYFMEVAKMRAARLLWARLMKREFEPKDDRSLSLRTHSQTSGWSLAAQDVFNNVSRTCVEAMAAVNGQTQSLHTNALDEALALPTDFSARIARNTQLFLQMESGTTRVADPWGGSFYVERLTHDLAVKALAHIEEVEAAGGMAKAIEQGIPKLRIEEAAAKTQARIDANRQSVVGVNRYKPEVADDIPMLKVDNSSVRNQQLDKLARLKAERDPAVTQAALQALEDGARGTGNLLALAVDAARAKATVGEISMAMEKVFGRHRAEIKSIQGVYMKEAGSDPTTARAKAMVEAFAQADGRRPRILVAKMGQDGHDRGQKVIATAFADLGFDVDIGPLFQTPAEAARQAVENDVHIVGASSLAAGHLTLAPELKAELGKQGRADIMMVVGGVIPPQDFQALRDAGAAAIFPPGTVIAEAVIELLDKLNKQLGYTQGEAA</sequence>
<dbReference type="Pfam" id="PF02310">
    <property type="entry name" value="B12-binding"/>
    <property type="match status" value="1"/>
</dbReference>
<keyword evidence="8" id="KW-0170">Cobalt</keyword>
<dbReference type="CDD" id="cd02071">
    <property type="entry name" value="MM_CoA_mut_B12_BD"/>
    <property type="match status" value="1"/>
</dbReference>
<keyword evidence="7" id="KW-0413">Isomerase</keyword>
<gene>
    <name evidence="11" type="ORF">C1707_11845</name>
    <name evidence="12" type="ORF">CFHF_08260</name>
</gene>
<comment type="cofactor">
    <cofactor evidence="1">
        <name>adenosylcob(III)alamin</name>
        <dbReference type="ChEBI" id="CHEBI:18408"/>
    </cofactor>
</comment>
<reference evidence="11 14" key="2">
    <citation type="submission" date="2018-01" db="EMBL/GenBank/DDBJ databases">
        <title>Complete genome sequence of Caulobacter flavus RHGG3.</title>
        <authorList>
            <person name="Yang E."/>
        </authorList>
    </citation>
    <scope>NUCLEOTIDE SEQUENCE [LARGE SCALE GENOMIC DNA]</scope>
    <source>
        <strain evidence="11 14">RHGG3</strain>
    </source>
</reference>
<evidence type="ECO:0000313" key="11">
    <source>
        <dbReference type="EMBL" id="AYV46899.1"/>
    </source>
</evidence>
<dbReference type="SUPFAM" id="SSF51703">
    <property type="entry name" value="Cobalamin (vitamin B12)-dependent enzymes"/>
    <property type="match status" value="1"/>
</dbReference>
<dbReference type="InterPro" id="IPR006158">
    <property type="entry name" value="Cobalamin-bd"/>
</dbReference>
<dbReference type="GO" id="GO:0004494">
    <property type="term" value="F:methylmalonyl-CoA mutase activity"/>
    <property type="evidence" value="ECO:0007669"/>
    <property type="project" value="UniProtKB-EC"/>
</dbReference>
<evidence type="ECO:0000256" key="8">
    <source>
        <dbReference type="ARBA" id="ARBA00023285"/>
    </source>
</evidence>
<evidence type="ECO:0000313" key="13">
    <source>
        <dbReference type="Proteomes" id="UP000234483"/>
    </source>
</evidence>
<dbReference type="GO" id="GO:0046872">
    <property type="term" value="F:metal ion binding"/>
    <property type="evidence" value="ECO:0007669"/>
    <property type="project" value="UniProtKB-KW"/>
</dbReference>
<reference evidence="12 13" key="1">
    <citation type="submission" date="2017-12" db="EMBL/GenBank/DDBJ databases">
        <title>The genome sequence of Caulobacter flavus CGMCC1 15093.</title>
        <authorList>
            <person name="Gao J."/>
            <person name="Mao X."/>
            <person name="Sun J."/>
        </authorList>
    </citation>
    <scope>NUCLEOTIDE SEQUENCE [LARGE SCALE GENOMIC DNA]</scope>
    <source>
        <strain evidence="12 13">CGMCC1 15093</strain>
    </source>
</reference>
<dbReference type="EMBL" id="PJRQ01000015">
    <property type="protein sequence ID" value="PLR17808.1"/>
    <property type="molecule type" value="Genomic_DNA"/>
</dbReference>
<evidence type="ECO:0000256" key="7">
    <source>
        <dbReference type="ARBA" id="ARBA00023235"/>
    </source>
</evidence>
<evidence type="ECO:0000256" key="6">
    <source>
        <dbReference type="ARBA" id="ARBA00022723"/>
    </source>
</evidence>
<dbReference type="EMBL" id="CP026100">
    <property type="protein sequence ID" value="AYV46899.1"/>
    <property type="molecule type" value="Genomic_DNA"/>
</dbReference>
<accession>A0A2N5CVH2</accession>
<dbReference type="NCBIfam" id="TIGR00641">
    <property type="entry name" value="acid_CoA_mut_N"/>
    <property type="match status" value="1"/>
</dbReference>
<evidence type="ECO:0000313" key="14">
    <source>
        <dbReference type="Proteomes" id="UP000281192"/>
    </source>
</evidence>
<dbReference type="SUPFAM" id="SSF52242">
    <property type="entry name" value="Cobalamin (vitamin B12)-binding domain"/>
    <property type="match status" value="1"/>
</dbReference>
<dbReference type="CDD" id="cd03679">
    <property type="entry name" value="MM_CoA_mutase_alpha_like"/>
    <property type="match status" value="1"/>
</dbReference>
<dbReference type="PANTHER" id="PTHR48101:SF4">
    <property type="entry name" value="METHYLMALONYL-COA MUTASE, MITOCHONDRIAL"/>
    <property type="match status" value="1"/>
</dbReference>
<dbReference type="AlphaFoldDB" id="A0A2N5CVH2"/>
<evidence type="ECO:0000259" key="10">
    <source>
        <dbReference type="PROSITE" id="PS51332"/>
    </source>
</evidence>
<dbReference type="Gene3D" id="3.40.50.280">
    <property type="entry name" value="Cobalamin-binding domain"/>
    <property type="match status" value="1"/>
</dbReference>
<dbReference type="FunFam" id="3.20.20.240:FF:000001">
    <property type="entry name" value="Probable methylmalonyl-coa mutase"/>
    <property type="match status" value="1"/>
</dbReference>
<dbReference type="InterPro" id="IPR016176">
    <property type="entry name" value="Cbl-dep_enz_cat"/>
</dbReference>
<dbReference type="GO" id="GO:0019678">
    <property type="term" value="P:propionate metabolic process, methylmalonyl pathway"/>
    <property type="evidence" value="ECO:0007669"/>
    <property type="project" value="TreeGrafter"/>
</dbReference>
<dbReference type="InterPro" id="IPR006159">
    <property type="entry name" value="Acid_CoA_mut_C"/>
</dbReference>
<dbReference type="OrthoDB" id="9762378at2"/>
<feature type="domain" description="B12-binding" evidence="10">
    <location>
        <begin position="581"/>
        <end position="713"/>
    </location>
</feature>
<evidence type="ECO:0000256" key="1">
    <source>
        <dbReference type="ARBA" id="ARBA00001922"/>
    </source>
</evidence>
<organism evidence="12 13">
    <name type="scientific">Caulobacter flavus</name>
    <dbReference type="NCBI Taxonomy" id="1679497"/>
    <lineage>
        <taxon>Bacteria</taxon>
        <taxon>Pseudomonadati</taxon>
        <taxon>Pseudomonadota</taxon>
        <taxon>Alphaproteobacteria</taxon>
        <taxon>Caulobacterales</taxon>
        <taxon>Caulobacteraceae</taxon>
        <taxon>Caulobacter</taxon>
    </lineage>
</organism>
<keyword evidence="14" id="KW-1185">Reference proteome</keyword>
<proteinExistence type="inferred from homology"/>
<dbReference type="NCBIfam" id="TIGR00640">
    <property type="entry name" value="acid_CoA_mut_C"/>
    <property type="match status" value="1"/>
</dbReference>
<evidence type="ECO:0000256" key="5">
    <source>
        <dbReference type="ARBA" id="ARBA00022628"/>
    </source>
</evidence>
<dbReference type="InterPro" id="IPR036724">
    <property type="entry name" value="Cobalamin-bd_sf"/>
</dbReference>
<dbReference type="NCBIfam" id="NF006944">
    <property type="entry name" value="PRK09426.1"/>
    <property type="match status" value="1"/>
</dbReference>
<comment type="pathway">
    <text evidence="2">Metabolic intermediate metabolism; propanoyl-CoA degradation; succinyl-CoA from propanoyl-CoA: step 3/3.</text>
</comment>
<evidence type="ECO:0000256" key="9">
    <source>
        <dbReference type="ARBA" id="ARBA00072363"/>
    </source>
</evidence>
<evidence type="ECO:0000256" key="2">
    <source>
        <dbReference type="ARBA" id="ARBA00005146"/>
    </source>
</evidence>
<dbReference type="InterPro" id="IPR006099">
    <property type="entry name" value="MeMalonylCoA_mutase_a/b_cat"/>
</dbReference>
<dbReference type="KEGG" id="cfh:C1707_11845"/>
<keyword evidence="5" id="KW-0846">Cobalamin</keyword>
<evidence type="ECO:0000256" key="3">
    <source>
        <dbReference type="ARBA" id="ARBA00008465"/>
    </source>
</evidence>
<protein>
    <recommendedName>
        <fullName evidence="9">Methylmalonyl-CoA mutase</fullName>
        <ecNumber evidence="4">5.4.99.2</ecNumber>
    </recommendedName>
</protein>
<dbReference type="FunFam" id="3.40.50.280:FF:000002">
    <property type="entry name" value="Methylmalonyl-CoA mutase, mitochondrial"/>
    <property type="match status" value="1"/>
</dbReference>
<dbReference type="EC" id="5.4.99.2" evidence="4"/>
<dbReference type="PANTHER" id="PTHR48101">
    <property type="entry name" value="METHYLMALONYL-COA MUTASE, MITOCHONDRIAL-RELATED"/>
    <property type="match status" value="1"/>
</dbReference>
<comment type="similarity">
    <text evidence="3">Belongs to the methylmalonyl-CoA mutase family.</text>
</comment>
<name>A0A2N5CVH2_9CAUL</name>
<dbReference type="Pfam" id="PF01642">
    <property type="entry name" value="MM_CoA_mutase"/>
    <property type="match status" value="1"/>
</dbReference>
<dbReference type="Gene3D" id="3.20.20.240">
    <property type="entry name" value="Methylmalonyl-CoA mutase"/>
    <property type="match status" value="1"/>
</dbReference>
<keyword evidence="6" id="KW-0479">Metal-binding</keyword>
<dbReference type="Proteomes" id="UP000234483">
    <property type="component" value="Unassembled WGS sequence"/>
</dbReference>
<dbReference type="Proteomes" id="UP000281192">
    <property type="component" value="Chromosome"/>
</dbReference>
<dbReference type="GO" id="GO:0005737">
    <property type="term" value="C:cytoplasm"/>
    <property type="evidence" value="ECO:0007669"/>
    <property type="project" value="TreeGrafter"/>
</dbReference>
<dbReference type="InterPro" id="IPR006098">
    <property type="entry name" value="MMCoA_mutase_a_cat"/>
</dbReference>
<dbReference type="GO" id="GO:0031419">
    <property type="term" value="F:cobalamin binding"/>
    <property type="evidence" value="ECO:0007669"/>
    <property type="project" value="UniProtKB-KW"/>
</dbReference>
<dbReference type="PROSITE" id="PS51332">
    <property type="entry name" value="B12_BINDING"/>
    <property type="match status" value="1"/>
</dbReference>
<evidence type="ECO:0000313" key="12">
    <source>
        <dbReference type="EMBL" id="PLR17808.1"/>
    </source>
</evidence>